<gene>
    <name evidence="5" type="primary">darP</name>
    <name evidence="7" type="ORF">J3998_03300</name>
</gene>
<dbReference type="InterPro" id="IPR006839">
    <property type="entry name" value="DarP"/>
</dbReference>
<evidence type="ECO:0000256" key="3">
    <source>
        <dbReference type="ARBA" id="ARBA00022730"/>
    </source>
</evidence>
<evidence type="ECO:0000256" key="1">
    <source>
        <dbReference type="ARBA" id="ARBA00022490"/>
    </source>
</evidence>
<evidence type="ECO:0000256" key="5">
    <source>
        <dbReference type="HAMAP-Rule" id="MF_00765"/>
    </source>
</evidence>
<dbReference type="HAMAP" id="MF_00765">
    <property type="entry name" value="DarP"/>
    <property type="match status" value="1"/>
</dbReference>
<sequence length="181" mass="21079">MVRPRNVNRATAPRAKADWEQEEFDSRTQIKEAAHAVTELGEQLAEMSPANLAKLTIPAELKEALATLKRITKGNAIKRQKSYIGKLLRQNEHLIVEVKALLDEEETKRKQQNAHFHRLEKLRDRLIEEGDDALAELMQEYPQADRQHLRQAIRNAQKEQEQNKPPKASREIFKYLRGLEW</sequence>
<organism evidence="7 8">
    <name type="scientific">Thiomicrorhabdus marina</name>
    <dbReference type="NCBI Taxonomy" id="2818442"/>
    <lineage>
        <taxon>Bacteria</taxon>
        <taxon>Pseudomonadati</taxon>
        <taxon>Pseudomonadota</taxon>
        <taxon>Gammaproteobacteria</taxon>
        <taxon>Thiotrichales</taxon>
        <taxon>Piscirickettsiaceae</taxon>
        <taxon>Thiomicrorhabdus</taxon>
    </lineage>
</organism>
<keyword evidence="1 5" id="KW-0963">Cytoplasm</keyword>
<dbReference type="NCBIfam" id="NF003593">
    <property type="entry name" value="PRK05255.1-1"/>
    <property type="match status" value="1"/>
</dbReference>
<feature type="region of interest" description="Disordered" evidence="6">
    <location>
        <begin position="1"/>
        <end position="24"/>
    </location>
</feature>
<evidence type="ECO:0000313" key="8">
    <source>
        <dbReference type="Proteomes" id="UP000664835"/>
    </source>
</evidence>
<keyword evidence="8" id="KW-1185">Reference proteome</keyword>
<dbReference type="EMBL" id="JAGETV010000004">
    <property type="protein sequence ID" value="MBO1926592.1"/>
    <property type="molecule type" value="Genomic_DNA"/>
</dbReference>
<evidence type="ECO:0000256" key="2">
    <source>
        <dbReference type="ARBA" id="ARBA00022517"/>
    </source>
</evidence>
<reference evidence="7 8" key="1">
    <citation type="submission" date="2021-03" db="EMBL/GenBank/DDBJ databases">
        <title>Thiomicrorhabdus sp.nov.,novel sulfur-oxidizing bacteria isolated from coastal sediment.</title>
        <authorList>
            <person name="Liu X."/>
        </authorList>
    </citation>
    <scope>NUCLEOTIDE SEQUENCE [LARGE SCALE GENOMIC DNA]</scope>
    <source>
        <strain evidence="7 8">6S2-11</strain>
    </source>
</reference>
<dbReference type="Gene3D" id="1.10.60.30">
    <property type="entry name" value="PSPTO4464-like domains"/>
    <property type="match status" value="2"/>
</dbReference>
<comment type="caution">
    <text evidence="7">The sequence shown here is derived from an EMBL/GenBank/DDBJ whole genome shotgun (WGS) entry which is preliminary data.</text>
</comment>
<dbReference type="CDD" id="cd16331">
    <property type="entry name" value="YjgA-like"/>
    <property type="match status" value="1"/>
</dbReference>
<dbReference type="PANTHER" id="PTHR38101:SF1">
    <property type="entry name" value="UPF0307 PROTEIN YJGA"/>
    <property type="match status" value="1"/>
</dbReference>
<evidence type="ECO:0000256" key="6">
    <source>
        <dbReference type="SAM" id="MobiDB-lite"/>
    </source>
</evidence>
<dbReference type="InterPro" id="IPR023153">
    <property type="entry name" value="DarP_sf"/>
</dbReference>
<protein>
    <recommendedName>
        <fullName evidence="5">Dual-action ribosomal maturation protein DarP</fullName>
    </recommendedName>
    <alternativeName>
        <fullName evidence="5">Large ribosomal subunit assembly factor DarP</fullName>
    </alternativeName>
</protein>
<comment type="similarity">
    <text evidence="5">Belongs to the DarP family.</text>
</comment>
<evidence type="ECO:0000256" key="4">
    <source>
        <dbReference type="ARBA" id="ARBA00022884"/>
    </source>
</evidence>
<dbReference type="Proteomes" id="UP000664835">
    <property type="component" value="Unassembled WGS sequence"/>
</dbReference>
<dbReference type="RefSeq" id="WP_208147910.1">
    <property type="nucleotide sequence ID" value="NZ_JAGETV010000004.1"/>
</dbReference>
<name>A0ABS3Q2N3_9GAMM</name>
<keyword evidence="4 5" id="KW-0694">RNA-binding</keyword>
<feature type="compositionally biased region" description="Basic and acidic residues" evidence="6">
    <location>
        <begin position="15"/>
        <end position="24"/>
    </location>
</feature>
<dbReference type="Pfam" id="PF04751">
    <property type="entry name" value="DarP"/>
    <property type="match status" value="1"/>
</dbReference>
<proteinExistence type="inferred from homology"/>
<comment type="subcellular location">
    <subcellularLocation>
        <location evidence="5">Cytoplasm</location>
    </subcellularLocation>
    <text evidence="5">Associates with late stage pre-50S ribosomal subunits.</text>
</comment>
<keyword evidence="3 5" id="KW-0699">rRNA-binding</keyword>
<accession>A0ABS3Q2N3</accession>
<dbReference type="SUPFAM" id="SSF158710">
    <property type="entry name" value="PSPTO4464-like"/>
    <property type="match status" value="1"/>
</dbReference>
<evidence type="ECO:0000313" key="7">
    <source>
        <dbReference type="EMBL" id="MBO1926592.1"/>
    </source>
</evidence>
<comment type="function">
    <text evidence="5">Member of a network of 50S ribosomal subunit biogenesis factors which assembles along the 30S-50S interface, preventing incorrect 23S rRNA structures from forming. Promotes peptidyl transferase center (PTC) maturation.</text>
</comment>
<dbReference type="PIRSF" id="PIRSF016183">
    <property type="entry name" value="UCP016183"/>
    <property type="match status" value="1"/>
</dbReference>
<keyword evidence="2 5" id="KW-0690">Ribosome biogenesis</keyword>
<dbReference type="PANTHER" id="PTHR38101">
    <property type="entry name" value="UPF0307 PROTEIN YJGA"/>
    <property type="match status" value="1"/>
</dbReference>